<protein>
    <submittedName>
        <fullName evidence="3">Transposase</fullName>
    </submittedName>
</protein>
<reference evidence="3 4" key="1">
    <citation type="submission" date="2020-07" db="EMBL/GenBank/DDBJ databases">
        <title>Sequencing the genomes of 1000 actinobacteria strains.</title>
        <authorList>
            <person name="Klenk H.-P."/>
        </authorList>
    </citation>
    <scope>NUCLEOTIDE SEQUENCE [LARGE SCALE GENOMIC DNA]</scope>
    <source>
        <strain evidence="3 4">CXB654</strain>
    </source>
</reference>
<dbReference type="PANTHER" id="PTHR33055">
    <property type="entry name" value="TRANSPOSASE FOR INSERTION SEQUENCE ELEMENT IS1111A"/>
    <property type="match status" value="1"/>
</dbReference>
<dbReference type="AlphaFoldDB" id="A0A852TUA8"/>
<name>A0A852TUA8_9ACTN</name>
<sequence>MSTHQRIWVGIDAGKAHHWAVAVDSDGSKVLSRKVGNDEAEILDLIGDVCPLADEVRWAVDISSRPSALLLALLLGHGQEVVYIPGRTVNRMSGAFPRDHKTDAKDAQTIADTARVRSDFRALQLAPDLVGELSLLTSYRANMTADRVKMINRLRELLVGICPALERAFEFRKRPGPVLVTGFCTPSSLRRIGVKRLTTWLAKRGIRNAADFAERAVEAAKAQHTALPGEKRAAALASDLAQQILDLDERIKKIDHDIAEVLGQDERAEIIQSMPGMGPLLTAEFVALAGDLSGYRDAGHLASHAGIAPISRDSGKRTNNMRRPRHYNRRLCRLFYLSAQSALLRPGASQNYHRRKRAEGMLHPQAVLCLARQRINVLWAMLRDGRPYSPVQPVPGVA</sequence>
<evidence type="ECO:0000259" key="2">
    <source>
        <dbReference type="Pfam" id="PF02371"/>
    </source>
</evidence>
<feature type="domain" description="Transposase IS116/IS110/IS902 C-terminal" evidence="2">
    <location>
        <begin position="268"/>
        <end position="352"/>
    </location>
</feature>
<dbReference type="Proteomes" id="UP000589036">
    <property type="component" value="Unassembled WGS sequence"/>
</dbReference>
<dbReference type="PANTHER" id="PTHR33055:SF3">
    <property type="entry name" value="PUTATIVE TRANSPOSASE FOR IS117-RELATED"/>
    <property type="match status" value="1"/>
</dbReference>
<accession>A0A852TUA8</accession>
<dbReference type="GO" id="GO:0003677">
    <property type="term" value="F:DNA binding"/>
    <property type="evidence" value="ECO:0007669"/>
    <property type="project" value="InterPro"/>
</dbReference>
<keyword evidence="4" id="KW-1185">Reference proteome</keyword>
<comment type="caution">
    <text evidence="3">The sequence shown here is derived from an EMBL/GenBank/DDBJ whole genome shotgun (WGS) entry which is preliminary data.</text>
</comment>
<evidence type="ECO:0000259" key="1">
    <source>
        <dbReference type="Pfam" id="PF01548"/>
    </source>
</evidence>
<dbReference type="InterPro" id="IPR002525">
    <property type="entry name" value="Transp_IS110-like_N"/>
</dbReference>
<dbReference type="EMBL" id="JACCCC010000001">
    <property type="protein sequence ID" value="NYE47518.1"/>
    <property type="molecule type" value="Genomic_DNA"/>
</dbReference>
<dbReference type="GO" id="GO:0004803">
    <property type="term" value="F:transposase activity"/>
    <property type="evidence" value="ECO:0007669"/>
    <property type="project" value="InterPro"/>
</dbReference>
<organism evidence="3 4">
    <name type="scientific">Spinactinospora alkalitolerans</name>
    <dbReference type="NCBI Taxonomy" id="687207"/>
    <lineage>
        <taxon>Bacteria</taxon>
        <taxon>Bacillati</taxon>
        <taxon>Actinomycetota</taxon>
        <taxon>Actinomycetes</taxon>
        <taxon>Streptosporangiales</taxon>
        <taxon>Nocardiopsidaceae</taxon>
        <taxon>Spinactinospora</taxon>
    </lineage>
</organism>
<proteinExistence type="predicted"/>
<dbReference type="GO" id="GO:0006313">
    <property type="term" value="P:DNA transposition"/>
    <property type="evidence" value="ECO:0007669"/>
    <property type="project" value="InterPro"/>
</dbReference>
<evidence type="ECO:0000313" key="4">
    <source>
        <dbReference type="Proteomes" id="UP000589036"/>
    </source>
</evidence>
<dbReference type="InterPro" id="IPR003346">
    <property type="entry name" value="Transposase_20"/>
</dbReference>
<dbReference type="Pfam" id="PF01548">
    <property type="entry name" value="DEDD_Tnp_IS110"/>
    <property type="match status" value="1"/>
</dbReference>
<gene>
    <name evidence="3" type="ORF">HDA32_002638</name>
</gene>
<feature type="domain" description="Transposase IS110-like N-terminal" evidence="1">
    <location>
        <begin position="9"/>
        <end position="163"/>
    </location>
</feature>
<evidence type="ECO:0000313" key="3">
    <source>
        <dbReference type="EMBL" id="NYE47518.1"/>
    </source>
</evidence>
<dbReference type="InterPro" id="IPR047650">
    <property type="entry name" value="Transpos_IS110"/>
</dbReference>
<dbReference type="Pfam" id="PF02371">
    <property type="entry name" value="Transposase_20"/>
    <property type="match status" value="1"/>
</dbReference>
<dbReference type="RefSeq" id="WP_179643446.1">
    <property type="nucleotide sequence ID" value="NZ_BAAAYY010000015.1"/>
</dbReference>
<dbReference type="NCBIfam" id="NF033542">
    <property type="entry name" value="transpos_IS110"/>
    <property type="match status" value="1"/>
</dbReference>